<dbReference type="RefSeq" id="WP_386127545.1">
    <property type="nucleotide sequence ID" value="NZ_JBHTJL010000006.1"/>
</dbReference>
<dbReference type="EMBL" id="JBHTJL010000006">
    <property type="protein sequence ID" value="MFD1062048.1"/>
    <property type="molecule type" value="Genomic_DNA"/>
</dbReference>
<dbReference type="InterPro" id="IPR011652">
    <property type="entry name" value="MORN_2"/>
</dbReference>
<keyword evidence="2" id="KW-1185">Reference proteome</keyword>
<protein>
    <submittedName>
        <fullName evidence="1">Toxin-antitoxin system YwqK family antitoxin</fullName>
    </submittedName>
</protein>
<name>A0ABW3N515_9FLAO</name>
<dbReference type="Proteomes" id="UP001597013">
    <property type="component" value="Unassembled WGS sequence"/>
</dbReference>
<organism evidence="1 2">
    <name type="scientific">Winogradskyella litorisediminis</name>
    <dbReference type="NCBI Taxonomy" id="1156618"/>
    <lineage>
        <taxon>Bacteria</taxon>
        <taxon>Pseudomonadati</taxon>
        <taxon>Bacteroidota</taxon>
        <taxon>Flavobacteriia</taxon>
        <taxon>Flavobacteriales</taxon>
        <taxon>Flavobacteriaceae</taxon>
        <taxon>Winogradskyella</taxon>
    </lineage>
</organism>
<gene>
    <name evidence="1" type="ORF">ACFQ1Q_02220</name>
</gene>
<evidence type="ECO:0000313" key="2">
    <source>
        <dbReference type="Proteomes" id="UP001597013"/>
    </source>
</evidence>
<sequence length="208" mass="24136">MILIFITLFFGCKEKVIIKENQKVSEFDYDNAGINNALKFVDNSFGGETATSENSKIESGQYAKYNDGKISPFRIGTWKKYYQNGQLKAKGNYLIGRYVQCCYSGHCVRHYNYKVGNWKYYYEDGTLELDGNYSIKKMWIDTNCGGDYIKFGILDSDAKFYDINGNRIKRGIDSLKLEYEIGYPFTHQEMHLIPEKDNDTIINIKLNK</sequence>
<proteinExistence type="predicted"/>
<comment type="caution">
    <text evidence="1">The sequence shown here is derived from an EMBL/GenBank/DDBJ whole genome shotgun (WGS) entry which is preliminary data.</text>
</comment>
<reference evidence="2" key="1">
    <citation type="journal article" date="2019" name="Int. J. Syst. Evol. Microbiol.">
        <title>The Global Catalogue of Microorganisms (GCM) 10K type strain sequencing project: providing services to taxonomists for standard genome sequencing and annotation.</title>
        <authorList>
            <consortium name="The Broad Institute Genomics Platform"/>
            <consortium name="The Broad Institute Genome Sequencing Center for Infectious Disease"/>
            <person name="Wu L."/>
            <person name="Ma J."/>
        </authorList>
    </citation>
    <scope>NUCLEOTIDE SEQUENCE [LARGE SCALE GENOMIC DNA]</scope>
    <source>
        <strain evidence="2">CCUG 62215</strain>
    </source>
</reference>
<accession>A0ABW3N515</accession>
<evidence type="ECO:0000313" key="1">
    <source>
        <dbReference type="EMBL" id="MFD1062048.1"/>
    </source>
</evidence>
<dbReference type="Pfam" id="PF07661">
    <property type="entry name" value="MORN_2"/>
    <property type="match status" value="2"/>
</dbReference>